<reference evidence="2 3" key="1">
    <citation type="journal article" date="2014" name="Genome Biol. Evol.">
        <title>The genome of the myxosporean Thelohanellus kitauei shows adaptations to nutrient acquisition within its fish host.</title>
        <authorList>
            <person name="Yang Y."/>
            <person name="Xiong J."/>
            <person name="Zhou Z."/>
            <person name="Huo F."/>
            <person name="Miao W."/>
            <person name="Ran C."/>
            <person name="Liu Y."/>
            <person name="Zhang J."/>
            <person name="Feng J."/>
            <person name="Wang M."/>
            <person name="Wang M."/>
            <person name="Wang L."/>
            <person name="Yao B."/>
        </authorList>
    </citation>
    <scope>NUCLEOTIDE SEQUENCE [LARGE SCALE GENOMIC DNA]</scope>
    <source>
        <strain evidence="2">Wuqing</strain>
    </source>
</reference>
<evidence type="ECO:0008006" key="4">
    <source>
        <dbReference type="Google" id="ProtNLM"/>
    </source>
</evidence>
<protein>
    <recommendedName>
        <fullName evidence="4">LamG-like jellyroll fold domain-containing protein</fullName>
    </recommendedName>
</protein>
<dbReference type="EMBL" id="JWZT01000858">
    <property type="protein sequence ID" value="KII73405.1"/>
    <property type="molecule type" value="Genomic_DNA"/>
</dbReference>
<dbReference type="InterPro" id="IPR013320">
    <property type="entry name" value="ConA-like_dom_sf"/>
</dbReference>
<accession>A0A0C2NAK6</accession>
<comment type="caution">
    <text evidence="2">The sequence shown here is derived from an EMBL/GenBank/DDBJ whole genome shotgun (WGS) entry which is preliminary data.</text>
</comment>
<evidence type="ECO:0000313" key="2">
    <source>
        <dbReference type="EMBL" id="KII73405.1"/>
    </source>
</evidence>
<feature type="region of interest" description="Disordered" evidence="1">
    <location>
        <begin position="176"/>
        <end position="206"/>
    </location>
</feature>
<evidence type="ECO:0000313" key="3">
    <source>
        <dbReference type="Proteomes" id="UP000031668"/>
    </source>
</evidence>
<dbReference type="Pfam" id="PF13385">
    <property type="entry name" value="Laminin_G_3"/>
    <property type="match status" value="1"/>
</dbReference>
<organism evidence="2 3">
    <name type="scientific">Thelohanellus kitauei</name>
    <name type="common">Myxosporean</name>
    <dbReference type="NCBI Taxonomy" id="669202"/>
    <lineage>
        <taxon>Eukaryota</taxon>
        <taxon>Metazoa</taxon>
        <taxon>Cnidaria</taxon>
        <taxon>Myxozoa</taxon>
        <taxon>Myxosporea</taxon>
        <taxon>Bivalvulida</taxon>
        <taxon>Platysporina</taxon>
        <taxon>Myxobolidae</taxon>
        <taxon>Thelohanellus</taxon>
    </lineage>
</organism>
<sequence>MLLDIQGRHNIFETYGYNSPAGQFHLEVDYGILRWSHSNGARGNVFEVAGELVPLKVWTHVTGTYNSSTGIAQIYIDGKPVNRTYGPGKLSKDWTCLAHIGGRCNNKALMGFVDEFRIYNYALNSQEVKELFSKCKFIKADEKTIDANTQPSGSIVTQLQASLDYDSPQDGLYMKKSDIPNDKLDKNSLEYHPDHKLKGDKIESKN</sequence>
<dbReference type="SUPFAM" id="SSF49899">
    <property type="entry name" value="Concanavalin A-like lectins/glucanases"/>
    <property type="match status" value="1"/>
</dbReference>
<proteinExistence type="predicted"/>
<dbReference type="AlphaFoldDB" id="A0A0C2NAK6"/>
<dbReference type="OrthoDB" id="547680at2759"/>
<name>A0A0C2NAK6_THEKT</name>
<keyword evidence="3" id="KW-1185">Reference proteome</keyword>
<gene>
    <name evidence="2" type="ORF">RF11_09123</name>
</gene>
<evidence type="ECO:0000256" key="1">
    <source>
        <dbReference type="SAM" id="MobiDB-lite"/>
    </source>
</evidence>
<dbReference type="Proteomes" id="UP000031668">
    <property type="component" value="Unassembled WGS sequence"/>
</dbReference>
<dbReference type="Gene3D" id="2.60.120.200">
    <property type="match status" value="1"/>
</dbReference>